<feature type="domain" description="Checkpoint protein RAD24-like helical bundle" evidence="9">
    <location>
        <begin position="334"/>
        <end position="459"/>
    </location>
</feature>
<comment type="subcellular location">
    <subcellularLocation>
        <location evidence="1">Nucleus</location>
    </subcellularLocation>
</comment>
<accession>A0A0C7MZP9</accession>
<keyword evidence="5" id="KW-0067">ATP-binding</keyword>
<evidence type="ECO:0000256" key="2">
    <source>
        <dbReference type="ARBA" id="ARBA00006168"/>
    </source>
</evidence>
<dbReference type="GO" id="GO:0007131">
    <property type="term" value="P:reciprocal meiotic recombination"/>
    <property type="evidence" value="ECO:0007669"/>
    <property type="project" value="EnsemblFungi"/>
</dbReference>
<keyword evidence="6" id="KW-0539">Nucleus</keyword>
<keyword evidence="11" id="KW-1185">Reference proteome</keyword>
<dbReference type="GO" id="GO:0003682">
    <property type="term" value="F:chromatin binding"/>
    <property type="evidence" value="ECO:0007669"/>
    <property type="project" value="TreeGrafter"/>
</dbReference>
<evidence type="ECO:0000313" key="10">
    <source>
        <dbReference type="EMBL" id="CEP63292.1"/>
    </source>
</evidence>
<dbReference type="Gene3D" id="3.40.50.300">
    <property type="entry name" value="P-loop containing nucleotide triphosphate hydrolases"/>
    <property type="match status" value="1"/>
</dbReference>
<dbReference type="PANTHER" id="PTHR12172:SF0">
    <property type="entry name" value="CELL CYCLE CHECKPOINT PROTEIN RAD17"/>
    <property type="match status" value="1"/>
</dbReference>
<evidence type="ECO:0000256" key="8">
    <source>
        <dbReference type="SAM" id="MobiDB-lite"/>
    </source>
</evidence>
<gene>
    <name evidence="10" type="ORF">LALA0_S07e06832g</name>
</gene>
<evidence type="ECO:0000313" key="11">
    <source>
        <dbReference type="Proteomes" id="UP000054304"/>
    </source>
</evidence>
<dbReference type="OrthoDB" id="10265971at2759"/>
<evidence type="ECO:0000256" key="3">
    <source>
        <dbReference type="ARBA" id="ARBA00022741"/>
    </source>
</evidence>
<dbReference type="GO" id="GO:0000077">
    <property type="term" value="P:DNA damage checkpoint signaling"/>
    <property type="evidence" value="ECO:0007669"/>
    <property type="project" value="EnsemblFungi"/>
</dbReference>
<name>A0A0C7MZP9_9SACH</name>
<dbReference type="Proteomes" id="UP000054304">
    <property type="component" value="Unassembled WGS sequence"/>
</dbReference>
<dbReference type="GO" id="GO:0006289">
    <property type="term" value="P:nucleotide-excision repair"/>
    <property type="evidence" value="ECO:0007669"/>
    <property type="project" value="EnsemblFungi"/>
</dbReference>
<evidence type="ECO:0000256" key="1">
    <source>
        <dbReference type="ARBA" id="ARBA00004123"/>
    </source>
</evidence>
<organism evidence="10 11">
    <name type="scientific">Lachancea lanzarotensis</name>
    <dbReference type="NCBI Taxonomy" id="1245769"/>
    <lineage>
        <taxon>Eukaryota</taxon>
        <taxon>Fungi</taxon>
        <taxon>Dikarya</taxon>
        <taxon>Ascomycota</taxon>
        <taxon>Saccharomycotina</taxon>
        <taxon>Saccharomycetes</taxon>
        <taxon>Saccharomycetales</taxon>
        <taxon>Saccharomycetaceae</taxon>
        <taxon>Lachancea</taxon>
    </lineage>
</organism>
<dbReference type="STRING" id="1245769.A0A0C7MZP9"/>
<dbReference type="GO" id="GO:0003689">
    <property type="term" value="F:DNA clamp loader activity"/>
    <property type="evidence" value="ECO:0007669"/>
    <property type="project" value="EnsemblFungi"/>
</dbReference>
<dbReference type="GO" id="GO:0033314">
    <property type="term" value="P:mitotic DNA replication checkpoint signaling"/>
    <property type="evidence" value="ECO:0007669"/>
    <property type="project" value="TreeGrafter"/>
</dbReference>
<keyword evidence="7" id="KW-0131">Cell cycle</keyword>
<dbReference type="PANTHER" id="PTHR12172">
    <property type="entry name" value="CELL CYCLE CHECKPOINT PROTEIN RAD17"/>
    <property type="match status" value="1"/>
</dbReference>
<evidence type="ECO:0000256" key="6">
    <source>
        <dbReference type="ARBA" id="ARBA00023242"/>
    </source>
</evidence>
<evidence type="ECO:0000256" key="5">
    <source>
        <dbReference type="ARBA" id="ARBA00022840"/>
    </source>
</evidence>
<comment type="similarity">
    <text evidence="2">Belongs to the rad17/RAD24 family.</text>
</comment>
<evidence type="ECO:0000256" key="4">
    <source>
        <dbReference type="ARBA" id="ARBA00022763"/>
    </source>
</evidence>
<dbReference type="GO" id="GO:0005634">
    <property type="term" value="C:nucleus"/>
    <property type="evidence" value="ECO:0007669"/>
    <property type="project" value="UniProtKB-SubCell"/>
</dbReference>
<sequence length="641" mass="72026">MESQRLKRSLSSLTTEINGLREGSFCSSTSSSIAKKSRQSPATIAESDIKHTLEDKSHEVEEWCQKYEPHGTASLVLHQRKLQDVRNVLEPMISGNSMCRILLLTGPAGSSKSSCVKTLANEAIRDRLNTLPAPNFTLGNPRKHQSYIEYDGSAVPLGVSKVDHFNQFLAESKYRVGLNVAVLLVEDLPNLFHEETKTQFQQSLLRWLYSPQSRLPPLVICLTECEIHGSKDASYSFSIDTQFIAETVLGPEVLNHPCLRRIKFNPINKTLLKKHLKAICDRERKLIKADRWEQREAFIASIAENCGDLRSAISALQLWATTSGSASTFTSTREQSVSYFQGLGRIIHGSKDLPNDSSMINELMYSHSAGTGELLKMGVLENYATFSKGQFSLSHAVSILDSLSIADIMTMENTSTITLTESVEFPLRAVRHTFASLGKIATSSHHRPNFPRESKVRKLRRNFMTEAGRYASVSIQKYKSWHSMSNIALYYSYYAPLIRRQLNYKRKYLQHYLNSLGSDSERKKVMLSGSDLFVVNEQVDVLNRIGGELRSISATSDVVLEENEEPLDMRPHMIMAHVSDRPEAAVDNEHLSTDEDDGISEEILDPIVESASEHDTFSFSDEDDPIYDVLASQSPRKTNPH</sequence>
<evidence type="ECO:0000259" key="9">
    <source>
        <dbReference type="Pfam" id="PF25812"/>
    </source>
</evidence>
<dbReference type="SUPFAM" id="SSF52540">
    <property type="entry name" value="P-loop containing nucleoside triphosphate hydrolases"/>
    <property type="match status" value="1"/>
</dbReference>
<dbReference type="GO" id="GO:0005524">
    <property type="term" value="F:ATP binding"/>
    <property type="evidence" value="ECO:0007669"/>
    <property type="project" value="UniProtKB-KW"/>
</dbReference>
<dbReference type="RefSeq" id="XP_022629513.1">
    <property type="nucleotide sequence ID" value="XM_022771626.1"/>
</dbReference>
<reference evidence="10 11" key="1">
    <citation type="submission" date="2014-12" db="EMBL/GenBank/DDBJ databases">
        <authorList>
            <person name="Neuveglise Cecile"/>
        </authorList>
    </citation>
    <scope>NUCLEOTIDE SEQUENCE [LARGE SCALE GENOMIC DNA]</scope>
    <source>
        <strain evidence="10 11">CBS 12615</strain>
    </source>
</reference>
<dbReference type="Pfam" id="PF03215">
    <property type="entry name" value="Rad17"/>
    <property type="match status" value="1"/>
</dbReference>
<dbReference type="Pfam" id="PF25812">
    <property type="entry name" value="RAD24_helical"/>
    <property type="match status" value="1"/>
</dbReference>
<dbReference type="GeneID" id="34686792"/>
<keyword evidence="4" id="KW-0227">DNA damage</keyword>
<dbReference type="InterPro" id="IPR004582">
    <property type="entry name" value="Checkpoint_prot_Rad17_Rad24"/>
</dbReference>
<evidence type="ECO:0000256" key="7">
    <source>
        <dbReference type="ARBA" id="ARBA00023306"/>
    </source>
</evidence>
<dbReference type="InterPro" id="IPR027417">
    <property type="entry name" value="P-loop_NTPase"/>
</dbReference>
<feature type="compositionally biased region" description="Polar residues" evidence="8">
    <location>
        <begin position="631"/>
        <end position="641"/>
    </location>
</feature>
<dbReference type="AlphaFoldDB" id="A0A0C7MZP9"/>
<dbReference type="GO" id="GO:0031389">
    <property type="term" value="C:Rad17 RFC-like complex"/>
    <property type="evidence" value="ECO:0007669"/>
    <property type="project" value="EnsemblFungi"/>
</dbReference>
<dbReference type="EMBL" id="LN736366">
    <property type="protein sequence ID" value="CEP63292.1"/>
    <property type="molecule type" value="Genomic_DNA"/>
</dbReference>
<keyword evidence="3" id="KW-0547">Nucleotide-binding</keyword>
<dbReference type="InterPro" id="IPR057927">
    <property type="entry name" value="RAD24-like_helical"/>
</dbReference>
<protein>
    <submittedName>
        <fullName evidence="10">LALA0S07e06832g1_1</fullName>
    </submittedName>
</protein>
<proteinExistence type="inferred from homology"/>
<dbReference type="HOGENOM" id="CLU_027373_0_0_1"/>
<feature type="region of interest" description="Disordered" evidence="8">
    <location>
        <begin position="24"/>
        <end position="44"/>
    </location>
</feature>
<feature type="compositionally biased region" description="Low complexity" evidence="8">
    <location>
        <begin position="24"/>
        <end position="34"/>
    </location>
</feature>
<feature type="region of interest" description="Disordered" evidence="8">
    <location>
        <begin position="612"/>
        <end position="641"/>
    </location>
</feature>